<evidence type="ECO:0000256" key="4">
    <source>
        <dbReference type="PROSITE-ProRule" id="PRU10100"/>
    </source>
</evidence>
<dbReference type="PIRSF" id="PIRSF500176">
    <property type="entry name" value="L_ASNase"/>
    <property type="match status" value="1"/>
</dbReference>
<dbReference type="SUPFAM" id="SSF53774">
    <property type="entry name" value="Glutaminase/Asparaginase"/>
    <property type="match status" value="1"/>
</dbReference>
<evidence type="ECO:0000256" key="1">
    <source>
        <dbReference type="ARBA" id="ARBA00010518"/>
    </source>
</evidence>
<dbReference type="PROSITE" id="PS00144">
    <property type="entry name" value="ASN_GLN_ASE_1"/>
    <property type="match status" value="1"/>
</dbReference>
<dbReference type="Proteomes" id="UP001626537">
    <property type="component" value="Chromosome"/>
</dbReference>
<protein>
    <submittedName>
        <fullName evidence="8">Asparaginase</fullName>
    </submittedName>
</protein>
<feature type="domain" description="L-asparaginase N-terminal" evidence="6">
    <location>
        <begin position="27"/>
        <end position="211"/>
    </location>
</feature>
<sequence length="342" mass="36643">MKTTIVLVLLLCAGLVAAKDGATTKPRVLILTTGGTIASRSDAPLIRGPELVQAVPQLLDYAQVSVEEFSVIGSSKVTPDHWLRLARRINEIFASDEQLAGIVITHGTDTLEETAYFLNLTVQSKRPVVLVGSMRSSNEVSADGPANLINAVRVAISDEAIGQGILVAMNEDISAARDVWKTDNRRVQTFDGVNVGHLGAVDPDGVRFYHRSLQPHTLASEFDVSAVSTLPTVLVLSDFTGLDEAVVKHFGELPMDGLVVRTFAGGRMSAGMLAGLSSISRRGIPIVVTSRVPKGRIVSAPDYPFSAIVSRGQQDNKARILLMLALTKTTESEAIQGIFNLY</sequence>
<evidence type="ECO:0000259" key="6">
    <source>
        <dbReference type="Pfam" id="PF00710"/>
    </source>
</evidence>
<evidence type="ECO:0000256" key="5">
    <source>
        <dbReference type="SAM" id="SignalP"/>
    </source>
</evidence>
<keyword evidence="5" id="KW-0732">Signal</keyword>
<name>A0ABZ0HZF5_9GAMM</name>
<comment type="similarity">
    <text evidence="1">Belongs to the asparaginase 1 family.</text>
</comment>
<keyword evidence="9" id="KW-1185">Reference proteome</keyword>
<dbReference type="PANTHER" id="PTHR11707:SF28">
    <property type="entry name" value="60 KDA LYSOPHOSPHOLIPASE"/>
    <property type="match status" value="1"/>
</dbReference>
<dbReference type="InterPro" id="IPR004550">
    <property type="entry name" value="AsnASE_II"/>
</dbReference>
<evidence type="ECO:0000256" key="2">
    <source>
        <dbReference type="ARBA" id="ARBA00022801"/>
    </source>
</evidence>
<evidence type="ECO:0000256" key="3">
    <source>
        <dbReference type="PROSITE-ProRule" id="PRU10099"/>
    </source>
</evidence>
<dbReference type="CDD" id="cd08964">
    <property type="entry name" value="L-asparaginase_II"/>
    <property type="match status" value="1"/>
</dbReference>
<proteinExistence type="inferred from homology"/>
<dbReference type="Gene3D" id="3.40.50.1170">
    <property type="entry name" value="L-asparaginase, N-terminal domain"/>
    <property type="match status" value="1"/>
</dbReference>
<gene>
    <name evidence="8" type="ORF">R0135_12670</name>
</gene>
<evidence type="ECO:0000313" key="9">
    <source>
        <dbReference type="Proteomes" id="UP001626537"/>
    </source>
</evidence>
<dbReference type="SMART" id="SM00870">
    <property type="entry name" value="Asparaginase"/>
    <property type="match status" value="1"/>
</dbReference>
<dbReference type="InterPro" id="IPR027475">
    <property type="entry name" value="Asparaginase/glutaminase_AS2"/>
</dbReference>
<dbReference type="PROSITE" id="PS00917">
    <property type="entry name" value="ASN_GLN_ASE_2"/>
    <property type="match status" value="1"/>
</dbReference>
<dbReference type="InterPro" id="IPR027474">
    <property type="entry name" value="L-asparaginase_N"/>
</dbReference>
<dbReference type="InterPro" id="IPR040919">
    <property type="entry name" value="Asparaginase_C"/>
</dbReference>
<dbReference type="Gene3D" id="3.40.50.40">
    <property type="match status" value="1"/>
</dbReference>
<dbReference type="InterPro" id="IPR027473">
    <property type="entry name" value="L-asparaginase_C"/>
</dbReference>
<dbReference type="InterPro" id="IPR006034">
    <property type="entry name" value="Asparaginase/glutaminase-like"/>
</dbReference>
<dbReference type="InterPro" id="IPR020827">
    <property type="entry name" value="Asparaginase/glutaminase_AS1"/>
</dbReference>
<evidence type="ECO:0000259" key="7">
    <source>
        <dbReference type="Pfam" id="PF17763"/>
    </source>
</evidence>
<dbReference type="InterPro" id="IPR037152">
    <property type="entry name" value="L-asparaginase_N_sf"/>
</dbReference>
<keyword evidence="2" id="KW-0378">Hydrolase</keyword>
<organism evidence="8 9">
    <name type="scientific">Congregibacter variabilis</name>
    <dbReference type="NCBI Taxonomy" id="3081200"/>
    <lineage>
        <taxon>Bacteria</taxon>
        <taxon>Pseudomonadati</taxon>
        <taxon>Pseudomonadota</taxon>
        <taxon>Gammaproteobacteria</taxon>
        <taxon>Cellvibrionales</taxon>
        <taxon>Halieaceae</taxon>
        <taxon>Congregibacter</taxon>
    </lineage>
</organism>
<evidence type="ECO:0000313" key="8">
    <source>
        <dbReference type="EMBL" id="WOJ92634.1"/>
    </source>
</evidence>
<accession>A0ABZ0HZF5</accession>
<dbReference type="RefSeq" id="WP_407347233.1">
    <property type="nucleotide sequence ID" value="NZ_CP136864.1"/>
</dbReference>
<dbReference type="Pfam" id="PF17763">
    <property type="entry name" value="Asparaginase_C"/>
    <property type="match status" value="1"/>
</dbReference>
<dbReference type="PRINTS" id="PR00139">
    <property type="entry name" value="ASNGLNASE"/>
</dbReference>
<reference evidence="8 9" key="1">
    <citation type="submission" date="2023-10" db="EMBL/GenBank/DDBJ databases">
        <title>Two novel species belonging to the OM43/NOR5 clade.</title>
        <authorList>
            <person name="Park M."/>
        </authorList>
    </citation>
    <scope>NUCLEOTIDE SEQUENCE [LARGE SCALE GENOMIC DNA]</scope>
    <source>
        <strain evidence="8 9">IMCC43200</strain>
    </source>
</reference>
<feature type="domain" description="Asparaginase/glutaminase C-terminal" evidence="7">
    <location>
        <begin position="233"/>
        <end position="339"/>
    </location>
</feature>
<dbReference type="InterPro" id="IPR036152">
    <property type="entry name" value="Asp/glu_Ase-like_sf"/>
</dbReference>
<dbReference type="EMBL" id="CP136864">
    <property type="protein sequence ID" value="WOJ92634.1"/>
    <property type="molecule type" value="Genomic_DNA"/>
</dbReference>
<feature type="active site" evidence="4">
    <location>
        <position position="108"/>
    </location>
</feature>
<dbReference type="Pfam" id="PF00710">
    <property type="entry name" value="Asparaginase"/>
    <property type="match status" value="1"/>
</dbReference>
<feature type="chain" id="PRO_5045780827" evidence="5">
    <location>
        <begin position="19"/>
        <end position="342"/>
    </location>
</feature>
<dbReference type="PANTHER" id="PTHR11707">
    <property type="entry name" value="L-ASPARAGINASE"/>
    <property type="match status" value="1"/>
</dbReference>
<feature type="signal peptide" evidence="5">
    <location>
        <begin position="1"/>
        <end position="18"/>
    </location>
</feature>
<dbReference type="PROSITE" id="PS51732">
    <property type="entry name" value="ASN_GLN_ASE_3"/>
    <property type="match status" value="1"/>
</dbReference>
<feature type="active site" evidence="3">
    <location>
        <position position="36"/>
    </location>
</feature>
<dbReference type="PIRSF" id="PIRSF001220">
    <property type="entry name" value="L-ASNase_gatD"/>
    <property type="match status" value="1"/>
</dbReference>